<protein>
    <recommendedName>
        <fullName evidence="6">Pre-rRNA-processing protein TSR2</fullName>
    </recommendedName>
</protein>
<evidence type="ECO:0000256" key="3">
    <source>
        <dbReference type="SAM" id="MobiDB-lite"/>
    </source>
</evidence>
<proteinExistence type="inferred from homology"/>
<reference evidence="4 5" key="1">
    <citation type="submission" date="2024-02" db="EMBL/GenBank/DDBJ databases">
        <title>High-quality chromosome-scale genome assembly of Pensacola bahiagrass (Paspalum notatum Flugge var. saurae).</title>
        <authorList>
            <person name="Vega J.M."/>
            <person name="Podio M."/>
            <person name="Orjuela J."/>
            <person name="Siena L.A."/>
            <person name="Pessino S.C."/>
            <person name="Combes M.C."/>
            <person name="Mariac C."/>
            <person name="Albertini E."/>
            <person name="Pupilli F."/>
            <person name="Ortiz J.P.A."/>
            <person name="Leblanc O."/>
        </authorList>
    </citation>
    <scope>NUCLEOTIDE SEQUENCE [LARGE SCALE GENOMIC DNA]</scope>
    <source>
        <strain evidence="4">R1</strain>
        <tissue evidence="4">Leaf</tissue>
    </source>
</reference>
<accession>A0AAQ3SSR8</accession>
<dbReference type="InterPro" id="IPR019398">
    <property type="entry name" value="Pre-rRNA_process_TSR2"/>
</dbReference>
<feature type="compositionally biased region" description="Acidic residues" evidence="3">
    <location>
        <begin position="200"/>
        <end position="216"/>
    </location>
</feature>
<organism evidence="4 5">
    <name type="scientific">Paspalum notatum var. saurae</name>
    <dbReference type="NCBI Taxonomy" id="547442"/>
    <lineage>
        <taxon>Eukaryota</taxon>
        <taxon>Viridiplantae</taxon>
        <taxon>Streptophyta</taxon>
        <taxon>Embryophyta</taxon>
        <taxon>Tracheophyta</taxon>
        <taxon>Spermatophyta</taxon>
        <taxon>Magnoliopsida</taxon>
        <taxon>Liliopsida</taxon>
        <taxon>Poales</taxon>
        <taxon>Poaceae</taxon>
        <taxon>PACMAD clade</taxon>
        <taxon>Panicoideae</taxon>
        <taxon>Andropogonodae</taxon>
        <taxon>Paspaleae</taxon>
        <taxon>Paspalinae</taxon>
        <taxon>Paspalum</taxon>
    </lineage>
</organism>
<evidence type="ECO:0000313" key="4">
    <source>
        <dbReference type="EMBL" id="WVZ60001.1"/>
    </source>
</evidence>
<evidence type="ECO:0000313" key="5">
    <source>
        <dbReference type="Proteomes" id="UP001341281"/>
    </source>
</evidence>
<evidence type="ECO:0000256" key="2">
    <source>
        <dbReference type="ARBA" id="ARBA00022552"/>
    </source>
</evidence>
<evidence type="ECO:0000256" key="1">
    <source>
        <dbReference type="ARBA" id="ARBA00006524"/>
    </source>
</evidence>
<dbReference type="EMBL" id="CP144746">
    <property type="protein sequence ID" value="WVZ60001.1"/>
    <property type="molecule type" value="Genomic_DNA"/>
</dbReference>
<name>A0AAQ3SSR8_PASNO</name>
<evidence type="ECO:0008006" key="6">
    <source>
        <dbReference type="Google" id="ProtNLM"/>
    </source>
</evidence>
<sequence length="253" mass="28133">MAASNGGGPISAEARAALGEAIGLMFGRWTALQMAVENQWGGRESRAKADQLGESILSWFCDSKGPHYFEDLADMMDDQISESFNADFEDDSIEEVFVSLSIHFYKIDLHASFFTLLSDLKRHVKVNRASEEFNLIVYETLLHLICPQGTFKYFSCIQVAKQLLIIHEECLQNNYSSIEKLRNSHVQGNAVAQSRQIAAEDSDSSDDDESMMEDEAAPGPEQMAVDRPRPSRPAPDADGWTVVPPRRGGRGQN</sequence>
<keyword evidence="5" id="KW-1185">Reference proteome</keyword>
<dbReference type="AlphaFoldDB" id="A0AAQ3SSR8"/>
<dbReference type="PANTHER" id="PTHR21250">
    <property type="entry name" value="PRE-RRNA-PROCESSING PROTEIN TSR2 HOMOLOG"/>
    <property type="match status" value="1"/>
</dbReference>
<dbReference type="Proteomes" id="UP001341281">
    <property type="component" value="Chromosome 02"/>
</dbReference>
<feature type="region of interest" description="Disordered" evidence="3">
    <location>
        <begin position="192"/>
        <end position="253"/>
    </location>
</feature>
<dbReference type="Pfam" id="PF10273">
    <property type="entry name" value="WGG"/>
    <property type="match status" value="1"/>
</dbReference>
<keyword evidence="2" id="KW-0698">rRNA processing</keyword>
<gene>
    <name evidence="4" type="ORF">U9M48_010078</name>
</gene>
<dbReference type="GO" id="GO:0006364">
    <property type="term" value="P:rRNA processing"/>
    <property type="evidence" value="ECO:0007669"/>
    <property type="project" value="UniProtKB-KW"/>
</dbReference>
<comment type="similarity">
    <text evidence="1">Belongs to the TSR2 family.</text>
</comment>